<name>A0A8W8JS53_MAGGI</name>
<protein>
    <submittedName>
        <fullName evidence="1">Uncharacterized protein</fullName>
    </submittedName>
</protein>
<sequence length="390" mass="43991">MQFKPALLAGKEVKTYVWNKVRGGNKDPSFAKFEPSSSQLEIYFNEEHQVQNRIFHNPEEPATLYLTDLRKSDQEQYNILLSFVDYIGPPTEWIIDLDVQDVCFEKPKDVGKCAVSTCYTGKNGVLKTPDSTELAVNGYEQVKVCDDKTSGNYSCCNTAGTCLVQDFLESMGILFPPFAQKKETVRGCIAGNVTMQFKPALLAGKEVKTYVWNKVRDVNKDPSFAKFEANFSSQLEIYFNEEHQVQNRIFHNPEEPATLYLTNIRKSDQEQYTLVISYVDYVGTPTEYIIELEVQDVCFEKPQTVDKCAVTTCYTGDNGVLKTPDDREETVNGLKVINVCEKRTTGTYYCCNSKGNCIVQGIEITSTTEVPVAEIVTLPAEKTYFGNLDT</sequence>
<evidence type="ECO:0000313" key="2">
    <source>
        <dbReference type="Proteomes" id="UP000005408"/>
    </source>
</evidence>
<dbReference type="Proteomes" id="UP000005408">
    <property type="component" value="Unassembled WGS sequence"/>
</dbReference>
<dbReference type="EnsemblMetazoa" id="G20262.2">
    <property type="protein sequence ID" value="G20262.2:cds"/>
    <property type="gene ID" value="G20262"/>
</dbReference>
<dbReference type="AlphaFoldDB" id="A0A8W8JS53"/>
<accession>A0A8W8JS53</accession>
<keyword evidence="2" id="KW-1185">Reference proteome</keyword>
<reference evidence="1" key="1">
    <citation type="submission" date="2022-08" db="UniProtKB">
        <authorList>
            <consortium name="EnsemblMetazoa"/>
        </authorList>
    </citation>
    <scope>IDENTIFICATION</scope>
    <source>
        <strain evidence="1">05x7-T-G4-1.051#20</strain>
    </source>
</reference>
<evidence type="ECO:0000313" key="1">
    <source>
        <dbReference type="EnsemblMetazoa" id="G20262.2:cds"/>
    </source>
</evidence>
<organism evidence="1 2">
    <name type="scientific">Magallana gigas</name>
    <name type="common">Pacific oyster</name>
    <name type="synonym">Crassostrea gigas</name>
    <dbReference type="NCBI Taxonomy" id="29159"/>
    <lineage>
        <taxon>Eukaryota</taxon>
        <taxon>Metazoa</taxon>
        <taxon>Spiralia</taxon>
        <taxon>Lophotrochozoa</taxon>
        <taxon>Mollusca</taxon>
        <taxon>Bivalvia</taxon>
        <taxon>Autobranchia</taxon>
        <taxon>Pteriomorphia</taxon>
        <taxon>Ostreida</taxon>
        <taxon>Ostreoidea</taxon>
        <taxon>Ostreidae</taxon>
        <taxon>Magallana</taxon>
    </lineage>
</organism>
<proteinExistence type="predicted"/>